<dbReference type="CDD" id="cd22887">
    <property type="entry name" value="Atg16_CCD"/>
    <property type="match status" value="1"/>
</dbReference>
<evidence type="ECO:0000256" key="1">
    <source>
        <dbReference type="ARBA" id="ARBA00005331"/>
    </source>
</evidence>
<evidence type="ECO:0000313" key="4">
    <source>
        <dbReference type="EMBL" id="KAF1812847.1"/>
    </source>
</evidence>
<reference evidence="4 6" key="1">
    <citation type="submission" date="2020-01" db="EMBL/GenBank/DDBJ databases">
        <authorList>
            <consortium name="DOE Joint Genome Institute"/>
            <person name="Haridas S."/>
            <person name="Albert R."/>
            <person name="Binder M."/>
            <person name="Bloem J."/>
            <person name="Labutti K."/>
            <person name="Salamov A."/>
            <person name="Andreopoulos B."/>
            <person name="Baker S.E."/>
            <person name="Barry K."/>
            <person name="Bills G."/>
            <person name="Bluhm B.H."/>
            <person name="Cannon C."/>
            <person name="Castanera R."/>
            <person name="Culley D.E."/>
            <person name="Daum C."/>
            <person name="Ezra D."/>
            <person name="Gonzalez J.B."/>
            <person name="Henrissat B."/>
            <person name="Kuo A."/>
            <person name="Liang C."/>
            <person name="Lipzen A."/>
            <person name="Lutzoni F."/>
            <person name="Magnuson J."/>
            <person name="Mondo S."/>
            <person name="Nolan M."/>
            <person name="Ohm R."/>
            <person name="Pangilinan J."/>
            <person name="Park H.-J."/>
            <person name="Ramirez L."/>
            <person name="Alfaro M."/>
            <person name="Sun H."/>
            <person name="Tritt A."/>
            <person name="Yoshinaga Y."/>
            <person name="Zwiers L.-H."/>
            <person name="Turgeon B.G."/>
            <person name="Goodwin S.B."/>
            <person name="Spatafora J.W."/>
            <person name="Crous P.W."/>
            <person name="Grigoriev I.V."/>
        </authorList>
    </citation>
    <scope>NUCLEOTIDE SEQUENCE</scope>
    <source>
        <strain evidence="4 6">CBS 781.70</strain>
    </source>
</reference>
<feature type="compositionally biased region" description="Basic and acidic residues" evidence="2">
    <location>
        <begin position="66"/>
        <end position="76"/>
    </location>
</feature>
<keyword evidence="5" id="KW-1185">Reference proteome</keyword>
<evidence type="ECO:0000259" key="3">
    <source>
        <dbReference type="Pfam" id="PF08614"/>
    </source>
</evidence>
<evidence type="ECO:0000256" key="2">
    <source>
        <dbReference type="SAM" id="MobiDB-lite"/>
    </source>
</evidence>
<dbReference type="RefSeq" id="XP_033534478.1">
    <property type="nucleotide sequence ID" value="XM_033680680.1"/>
</dbReference>
<dbReference type="InterPro" id="IPR013923">
    <property type="entry name" value="Autophagy-rel_prot_16_dom"/>
</dbReference>
<reference evidence="6" key="3">
    <citation type="submission" date="2025-04" db="UniProtKB">
        <authorList>
            <consortium name="RefSeq"/>
        </authorList>
    </citation>
    <scope>IDENTIFICATION</scope>
    <source>
        <strain evidence="6">CBS 781.70</strain>
    </source>
</reference>
<evidence type="ECO:0000313" key="6">
    <source>
        <dbReference type="RefSeq" id="XP_033534478.1"/>
    </source>
</evidence>
<feature type="region of interest" description="Disordered" evidence="2">
    <location>
        <begin position="36"/>
        <end position="78"/>
    </location>
</feature>
<protein>
    <submittedName>
        <fullName evidence="4 6">Autophagy protein Apg16</fullName>
    </submittedName>
</protein>
<gene>
    <name evidence="4 6" type="ORF">P152DRAFT_466219</name>
</gene>
<accession>A0A6G1G429</accession>
<sequence length="206" mass="23000">MASWLVEYMDALAARDTTEKSQLAIIENYTQLADRAAALQSDASRRDTAPAEPISSSPSPRPPKPTGKEPRGKDTADNVEAALTQLRADLATTQKSRAELQAKLEPLTKELAALKAAGMRDRRKIEGLGREKAVVERKLEDRNMELKAKAKLVEDVQDEMLSLNLQLNVAEAKSQKLRDENKELVDRWMARMGQEADAMNERSKWS</sequence>
<dbReference type="Proteomes" id="UP000504638">
    <property type="component" value="Unplaced"/>
</dbReference>
<name>A0A6G1G429_9PEZI</name>
<dbReference type="GeneID" id="54421250"/>
<dbReference type="OrthoDB" id="8949486at2759"/>
<comment type="similarity">
    <text evidence="1">Belongs to the ATG16 family.</text>
</comment>
<dbReference type="EMBL" id="ML975156">
    <property type="protein sequence ID" value="KAF1812847.1"/>
    <property type="molecule type" value="Genomic_DNA"/>
</dbReference>
<dbReference type="Pfam" id="PF08614">
    <property type="entry name" value="ATG16"/>
    <property type="match status" value="1"/>
</dbReference>
<dbReference type="AlphaFoldDB" id="A0A6G1G429"/>
<proteinExistence type="inferred from homology"/>
<evidence type="ECO:0000313" key="5">
    <source>
        <dbReference type="Proteomes" id="UP000504638"/>
    </source>
</evidence>
<reference evidence="6" key="2">
    <citation type="submission" date="2020-04" db="EMBL/GenBank/DDBJ databases">
        <authorList>
            <consortium name="NCBI Genome Project"/>
        </authorList>
    </citation>
    <scope>NUCLEOTIDE SEQUENCE</scope>
    <source>
        <strain evidence="6">CBS 781.70</strain>
    </source>
</reference>
<dbReference type="Gene3D" id="1.20.5.170">
    <property type="match status" value="1"/>
</dbReference>
<organism evidence="4">
    <name type="scientific">Eremomyces bilateralis CBS 781.70</name>
    <dbReference type="NCBI Taxonomy" id="1392243"/>
    <lineage>
        <taxon>Eukaryota</taxon>
        <taxon>Fungi</taxon>
        <taxon>Dikarya</taxon>
        <taxon>Ascomycota</taxon>
        <taxon>Pezizomycotina</taxon>
        <taxon>Dothideomycetes</taxon>
        <taxon>Dothideomycetes incertae sedis</taxon>
        <taxon>Eremomycetales</taxon>
        <taxon>Eremomycetaceae</taxon>
        <taxon>Eremomyces</taxon>
    </lineage>
</organism>
<feature type="domain" description="Autophagy-related protein 16" evidence="3">
    <location>
        <begin position="7"/>
        <end position="200"/>
    </location>
</feature>